<comment type="similarity">
    <text evidence="8 9">Belongs to the TonB-dependent receptor family.</text>
</comment>
<dbReference type="InterPro" id="IPR023997">
    <property type="entry name" value="TonB-dep_OMP_SusC/RagA_CS"/>
</dbReference>
<organism evidence="12 13">
    <name type="scientific">Flavihumibacter petaseus NBRC 106054</name>
    <dbReference type="NCBI Taxonomy" id="1220578"/>
    <lineage>
        <taxon>Bacteria</taxon>
        <taxon>Pseudomonadati</taxon>
        <taxon>Bacteroidota</taxon>
        <taxon>Chitinophagia</taxon>
        <taxon>Chitinophagales</taxon>
        <taxon>Chitinophagaceae</taxon>
        <taxon>Flavihumibacter</taxon>
    </lineage>
</organism>
<reference evidence="12 13" key="1">
    <citation type="submission" date="2015-04" db="EMBL/GenBank/DDBJ databases">
        <title>Whole genome shotgun sequence of Flavihumibacter petaseus NBRC 106054.</title>
        <authorList>
            <person name="Miyazawa S."/>
            <person name="Hosoyama A."/>
            <person name="Hashimoto M."/>
            <person name="Noguchi M."/>
            <person name="Tsuchikane K."/>
            <person name="Ohji S."/>
            <person name="Yamazoe A."/>
            <person name="Ichikawa N."/>
            <person name="Kimura A."/>
            <person name="Fujita N."/>
        </authorList>
    </citation>
    <scope>NUCLEOTIDE SEQUENCE [LARGE SCALE GENOMIC DNA]</scope>
    <source>
        <strain evidence="12 13">NBRC 106054</strain>
    </source>
</reference>
<dbReference type="InterPro" id="IPR039426">
    <property type="entry name" value="TonB-dep_rcpt-like"/>
</dbReference>
<dbReference type="Gene3D" id="2.40.170.20">
    <property type="entry name" value="TonB-dependent receptor, beta-barrel domain"/>
    <property type="match status" value="1"/>
</dbReference>
<dbReference type="Proteomes" id="UP000033121">
    <property type="component" value="Unassembled WGS sequence"/>
</dbReference>
<dbReference type="NCBIfam" id="TIGR04057">
    <property type="entry name" value="SusC_RagA_signa"/>
    <property type="match status" value="1"/>
</dbReference>
<feature type="domain" description="TonB-dependent receptor plug" evidence="11">
    <location>
        <begin position="118"/>
        <end position="227"/>
    </location>
</feature>
<evidence type="ECO:0000256" key="1">
    <source>
        <dbReference type="ARBA" id="ARBA00004571"/>
    </source>
</evidence>
<keyword evidence="4 8" id="KW-0812">Transmembrane</keyword>
<evidence type="ECO:0000313" key="13">
    <source>
        <dbReference type="Proteomes" id="UP000033121"/>
    </source>
</evidence>
<feature type="domain" description="TonB-dependent receptor-like beta-barrel" evidence="10">
    <location>
        <begin position="361"/>
        <end position="943"/>
    </location>
</feature>
<dbReference type="STRING" id="1220578.FPE01S_02_04570"/>
<dbReference type="InterPro" id="IPR008969">
    <property type="entry name" value="CarboxyPept-like_regulatory"/>
</dbReference>
<dbReference type="EMBL" id="BBWV01000002">
    <property type="protein sequence ID" value="GAO43352.1"/>
    <property type="molecule type" value="Genomic_DNA"/>
</dbReference>
<dbReference type="OrthoDB" id="9768177at2"/>
<keyword evidence="12" id="KW-0675">Receptor</keyword>
<keyword evidence="7 8" id="KW-0998">Cell outer membrane</keyword>
<dbReference type="InterPro" id="IPR037066">
    <property type="entry name" value="Plug_dom_sf"/>
</dbReference>
<name>A0A0E9N023_9BACT</name>
<evidence type="ECO:0000259" key="10">
    <source>
        <dbReference type="Pfam" id="PF00593"/>
    </source>
</evidence>
<dbReference type="RefSeq" id="WP_046369248.1">
    <property type="nucleotide sequence ID" value="NZ_BBWV01000002.1"/>
</dbReference>
<dbReference type="Pfam" id="PF00593">
    <property type="entry name" value="TonB_dep_Rec_b-barrel"/>
    <property type="match status" value="1"/>
</dbReference>
<dbReference type="InterPro" id="IPR012910">
    <property type="entry name" value="Plug_dom"/>
</dbReference>
<dbReference type="Gene3D" id="2.170.130.10">
    <property type="entry name" value="TonB-dependent receptor, plug domain"/>
    <property type="match status" value="1"/>
</dbReference>
<evidence type="ECO:0000256" key="2">
    <source>
        <dbReference type="ARBA" id="ARBA00022448"/>
    </source>
</evidence>
<accession>A0A0E9N023</accession>
<keyword evidence="3 8" id="KW-1134">Transmembrane beta strand</keyword>
<evidence type="ECO:0000313" key="12">
    <source>
        <dbReference type="EMBL" id="GAO43352.1"/>
    </source>
</evidence>
<sequence>MISLQFLPRVLFLLILSLSVTGLVAQTTITGKIADTDGKAVSGATVTVKGQKAGVAADTEGAFSISVPPGTKFLVISSVGYAEQEVDIAGKSVVSVVLTPESKTYSDVVVVGYGTVRRRDATAAIASIGSKDFSSGIIVNPMQQIQGKIAGLSITQAGGDPNSNPIIRLRGQTSLSGGQTPLIVLDGIPLDDPNQISSIPPGDITSYDILKDVSATAIYGSRGANGVIIINTKKGTAGRTRVEYNGFAAMDRLAKGFDLANADEWRQANQLAGVDPATIASYDKGANTDWADAITRTAFTHSHNVAVSGGTGGFNYRASVSYMDQEGIVINTGKEQFAVRFNAQQKAMKNKLDLQVSVFNNHNNRNYADYAIFAYINTTPPVYPVYNPDGSYYAYNGFEQQNPVARQELQTNKAVDDLTQILGRADYEIIRGLKLGVLGSISRYNIQTQNFTPTLPGVGNITTGSQANSNLNSKKGDVHLNYNKDFGRHNIAATAVYEYNEFNNQRFNAGGQDFLVPDLGVDYLQGGNPALNTIGSYRDQFKIISFLGRVAYNYDQRYYATVSLRRDGSSKFGENNRWGTFPAVSAAWRISGESFMQGIYWLSDLKLSAGYGVVGNQDAISPYNTLLTLGGSTRYLDLGNPSYLFPQSYTPNQNANPDLKWEERHGTNIGLSFGLFDNRFTGNINWYNDKTKNLLFNYQVPIPPFFYNTILANVGELTNKGVEIQLNADVTRGKKFQWNIGGQITFSKTRITSLSGSFAGLDIKTDDVRMGQATGRGYANNYITFLKVGYAPYVFYLPEFAGVSKEIDPTTQSNQQYYDENGELTYSVTAARKKYIDPSQNFNYGINSTMAYGKWGFNFFLRGVSGQKVFNNYQNITSNLSRLPGNNITKQGLTNGIRGSQTASDYWLEDAGFMRLDNATLSYTFGEVGAFESLRLYLTGTNLFVITNYTGQDPEIANGNSVQSYIDANVSGLGFYPRSRTLTLGINLSLK</sequence>
<dbReference type="GO" id="GO:0009279">
    <property type="term" value="C:cell outer membrane"/>
    <property type="evidence" value="ECO:0007669"/>
    <property type="project" value="UniProtKB-SubCell"/>
</dbReference>
<dbReference type="NCBIfam" id="TIGR04056">
    <property type="entry name" value="OMP_RagA_SusC"/>
    <property type="match status" value="1"/>
</dbReference>
<dbReference type="InterPro" id="IPR036942">
    <property type="entry name" value="Beta-barrel_TonB_sf"/>
</dbReference>
<keyword evidence="2 8" id="KW-0813">Transport</keyword>
<dbReference type="Pfam" id="PF13715">
    <property type="entry name" value="CarbopepD_reg_2"/>
    <property type="match status" value="1"/>
</dbReference>
<dbReference type="Pfam" id="PF07715">
    <property type="entry name" value="Plug"/>
    <property type="match status" value="1"/>
</dbReference>
<comment type="subcellular location">
    <subcellularLocation>
        <location evidence="1 8">Cell outer membrane</location>
        <topology evidence="1 8">Multi-pass membrane protein</topology>
    </subcellularLocation>
</comment>
<evidence type="ECO:0000256" key="6">
    <source>
        <dbReference type="ARBA" id="ARBA00023136"/>
    </source>
</evidence>
<evidence type="ECO:0000259" key="11">
    <source>
        <dbReference type="Pfam" id="PF07715"/>
    </source>
</evidence>
<dbReference type="InterPro" id="IPR000531">
    <property type="entry name" value="Beta-barrel_TonB"/>
</dbReference>
<keyword evidence="6 8" id="KW-0472">Membrane</keyword>
<gene>
    <name evidence="12" type="ORF">FPE01S_02_04570</name>
</gene>
<evidence type="ECO:0000256" key="3">
    <source>
        <dbReference type="ARBA" id="ARBA00022452"/>
    </source>
</evidence>
<evidence type="ECO:0000256" key="9">
    <source>
        <dbReference type="RuleBase" id="RU003357"/>
    </source>
</evidence>
<dbReference type="Gene3D" id="2.60.40.1120">
    <property type="entry name" value="Carboxypeptidase-like, regulatory domain"/>
    <property type="match status" value="1"/>
</dbReference>
<dbReference type="SUPFAM" id="SSF56935">
    <property type="entry name" value="Porins"/>
    <property type="match status" value="1"/>
</dbReference>
<comment type="caution">
    <text evidence="12">The sequence shown here is derived from an EMBL/GenBank/DDBJ whole genome shotgun (WGS) entry which is preliminary data.</text>
</comment>
<dbReference type="PROSITE" id="PS52016">
    <property type="entry name" value="TONB_DEPENDENT_REC_3"/>
    <property type="match status" value="1"/>
</dbReference>
<dbReference type="AlphaFoldDB" id="A0A0E9N023"/>
<keyword evidence="5 9" id="KW-0798">TonB box</keyword>
<protein>
    <submittedName>
        <fullName evidence="12">Putative TonB-dependent receptor</fullName>
    </submittedName>
</protein>
<keyword evidence="13" id="KW-1185">Reference proteome</keyword>
<evidence type="ECO:0000256" key="8">
    <source>
        <dbReference type="PROSITE-ProRule" id="PRU01360"/>
    </source>
</evidence>
<dbReference type="InterPro" id="IPR023996">
    <property type="entry name" value="TonB-dep_OMP_SusC/RagA"/>
</dbReference>
<evidence type="ECO:0000256" key="4">
    <source>
        <dbReference type="ARBA" id="ARBA00022692"/>
    </source>
</evidence>
<evidence type="ECO:0000256" key="5">
    <source>
        <dbReference type="ARBA" id="ARBA00023077"/>
    </source>
</evidence>
<dbReference type="SUPFAM" id="SSF49464">
    <property type="entry name" value="Carboxypeptidase regulatory domain-like"/>
    <property type="match status" value="1"/>
</dbReference>
<evidence type="ECO:0000256" key="7">
    <source>
        <dbReference type="ARBA" id="ARBA00023237"/>
    </source>
</evidence>
<proteinExistence type="inferred from homology"/>